<keyword evidence="6 10" id="KW-0067">ATP-binding</keyword>
<dbReference type="EMBL" id="JAPEUY010000013">
    <property type="protein sequence ID" value="KAJ4366978.1"/>
    <property type="molecule type" value="Genomic_DNA"/>
</dbReference>
<dbReference type="InterPro" id="IPR050203">
    <property type="entry name" value="Trp-tRNA_synthetase"/>
</dbReference>
<dbReference type="EC" id="6.1.1.2" evidence="3"/>
<comment type="caution">
    <text evidence="11">The sequence shown here is derived from an EMBL/GenBank/DDBJ whole genome shotgun (WGS) entry which is preliminary data.</text>
</comment>
<name>A0A9W8Y400_9PLEO</name>
<organism evidence="11 12">
    <name type="scientific">Neocucurbitaria cava</name>
    <dbReference type="NCBI Taxonomy" id="798079"/>
    <lineage>
        <taxon>Eukaryota</taxon>
        <taxon>Fungi</taxon>
        <taxon>Dikarya</taxon>
        <taxon>Ascomycota</taxon>
        <taxon>Pezizomycotina</taxon>
        <taxon>Dothideomycetes</taxon>
        <taxon>Pleosporomycetidae</taxon>
        <taxon>Pleosporales</taxon>
        <taxon>Pleosporineae</taxon>
        <taxon>Cucurbitariaceae</taxon>
        <taxon>Neocucurbitaria</taxon>
    </lineage>
</organism>
<dbReference type="GO" id="GO:0070183">
    <property type="term" value="P:mitochondrial tryptophanyl-tRNA aminoacylation"/>
    <property type="evidence" value="ECO:0007669"/>
    <property type="project" value="TreeGrafter"/>
</dbReference>
<evidence type="ECO:0000256" key="4">
    <source>
        <dbReference type="ARBA" id="ARBA00022598"/>
    </source>
</evidence>
<dbReference type="GO" id="GO:0005524">
    <property type="term" value="F:ATP binding"/>
    <property type="evidence" value="ECO:0007669"/>
    <property type="project" value="UniProtKB-KW"/>
</dbReference>
<evidence type="ECO:0000256" key="1">
    <source>
        <dbReference type="ARBA" id="ARBA00004173"/>
    </source>
</evidence>
<keyword evidence="4 10" id="KW-0436">Ligase</keyword>
<sequence length="251" mass="27751">MGYLGRMTQWKSKLSLPSNASPLDPSPSNKDALKLGLFSYPVLQAADILLYNTTHVPVGEDQAQHLEFSRELAIGFNHLYSTSSSSEPLLTVPQTLLSPAKRVMSLTEPTKKMSKSDPKPKSRILITDSREEIHNKLKSALTDSIEGVSYDRDSRPGVSNLVDLIYHFDESLAASPEELAKDLKGLSMRALKERAADTVDAGIRDIRERYEELMGGNQKALVQHADDGARRAEEIAEATMKRVRSAMGIGW</sequence>
<dbReference type="GO" id="GO:0004830">
    <property type="term" value="F:tryptophan-tRNA ligase activity"/>
    <property type="evidence" value="ECO:0007669"/>
    <property type="project" value="UniProtKB-EC"/>
</dbReference>
<dbReference type="Pfam" id="PF00579">
    <property type="entry name" value="tRNA-synt_1b"/>
    <property type="match status" value="1"/>
</dbReference>
<dbReference type="PRINTS" id="PR01039">
    <property type="entry name" value="TRNASYNTHTRP"/>
</dbReference>
<dbReference type="OrthoDB" id="15808at2759"/>
<dbReference type="PANTHER" id="PTHR43766">
    <property type="entry name" value="TRYPTOPHAN--TRNA LIGASE, MITOCHONDRIAL"/>
    <property type="match status" value="1"/>
</dbReference>
<dbReference type="FunFam" id="1.10.240.10:FF:000002">
    <property type="entry name" value="Tryptophan--tRNA ligase"/>
    <property type="match status" value="1"/>
</dbReference>
<comment type="subcellular location">
    <subcellularLocation>
        <location evidence="1">Mitochondrion</location>
    </subcellularLocation>
</comment>
<evidence type="ECO:0000256" key="7">
    <source>
        <dbReference type="ARBA" id="ARBA00022917"/>
    </source>
</evidence>
<dbReference type="InterPro" id="IPR014729">
    <property type="entry name" value="Rossmann-like_a/b/a_fold"/>
</dbReference>
<comment type="similarity">
    <text evidence="2 10">Belongs to the class-I aminoacyl-tRNA synthetase family.</text>
</comment>
<proteinExistence type="inferred from homology"/>
<dbReference type="Proteomes" id="UP001140560">
    <property type="component" value="Unassembled WGS sequence"/>
</dbReference>
<evidence type="ECO:0000313" key="11">
    <source>
        <dbReference type="EMBL" id="KAJ4366978.1"/>
    </source>
</evidence>
<accession>A0A9W8Y400</accession>
<evidence type="ECO:0000256" key="8">
    <source>
        <dbReference type="ARBA" id="ARBA00023146"/>
    </source>
</evidence>
<gene>
    <name evidence="11" type="primary">MSW1</name>
    <name evidence="11" type="ORF">N0V83_007508</name>
</gene>
<keyword evidence="8 10" id="KW-0030">Aminoacyl-tRNA synthetase</keyword>
<keyword evidence="5 10" id="KW-0547">Nucleotide-binding</keyword>
<evidence type="ECO:0000256" key="5">
    <source>
        <dbReference type="ARBA" id="ARBA00022741"/>
    </source>
</evidence>
<dbReference type="Gene3D" id="3.40.50.620">
    <property type="entry name" value="HUPs"/>
    <property type="match status" value="1"/>
</dbReference>
<dbReference type="InterPro" id="IPR002306">
    <property type="entry name" value="Trp-tRNA-ligase"/>
</dbReference>
<keyword evidence="12" id="KW-1185">Reference proteome</keyword>
<dbReference type="SUPFAM" id="SSF52374">
    <property type="entry name" value="Nucleotidylyl transferase"/>
    <property type="match status" value="1"/>
</dbReference>
<evidence type="ECO:0000256" key="3">
    <source>
        <dbReference type="ARBA" id="ARBA00013161"/>
    </source>
</evidence>
<dbReference type="PANTHER" id="PTHR43766:SF1">
    <property type="entry name" value="TRYPTOPHAN--TRNA LIGASE, MITOCHONDRIAL"/>
    <property type="match status" value="1"/>
</dbReference>
<evidence type="ECO:0000256" key="2">
    <source>
        <dbReference type="ARBA" id="ARBA00005594"/>
    </source>
</evidence>
<evidence type="ECO:0000313" key="12">
    <source>
        <dbReference type="Proteomes" id="UP001140560"/>
    </source>
</evidence>
<reference evidence="11" key="1">
    <citation type="submission" date="2022-10" db="EMBL/GenBank/DDBJ databases">
        <title>Tapping the CABI collections for fungal endophytes: first genome assemblies for Collariella, Neodidymelliopsis, Ascochyta clinopodiicola, Didymella pomorum, Didymosphaeria variabile, Neocosmospora piperis and Neocucurbitaria cava.</title>
        <authorList>
            <person name="Hill R."/>
        </authorList>
    </citation>
    <scope>NUCLEOTIDE SEQUENCE</scope>
    <source>
        <strain evidence="11">IMI 356814</strain>
    </source>
</reference>
<dbReference type="Gene3D" id="1.10.240.10">
    <property type="entry name" value="Tyrosyl-Transfer RNA Synthetase"/>
    <property type="match status" value="1"/>
</dbReference>
<evidence type="ECO:0000256" key="10">
    <source>
        <dbReference type="RuleBase" id="RU363036"/>
    </source>
</evidence>
<evidence type="ECO:0000256" key="9">
    <source>
        <dbReference type="ARBA" id="ARBA00030268"/>
    </source>
</evidence>
<evidence type="ECO:0000256" key="6">
    <source>
        <dbReference type="ARBA" id="ARBA00022840"/>
    </source>
</evidence>
<dbReference type="GO" id="GO:0005759">
    <property type="term" value="C:mitochondrial matrix"/>
    <property type="evidence" value="ECO:0007669"/>
    <property type="project" value="TreeGrafter"/>
</dbReference>
<dbReference type="InterPro" id="IPR002305">
    <property type="entry name" value="aa-tRNA-synth_Ic"/>
</dbReference>
<keyword evidence="7 10" id="KW-0648">Protein biosynthesis</keyword>
<protein>
    <recommendedName>
        <fullName evidence="3">tryptophan--tRNA ligase</fullName>
        <ecNumber evidence="3">6.1.1.2</ecNumber>
    </recommendedName>
    <alternativeName>
        <fullName evidence="9">Tryptophanyl-tRNA synthetase</fullName>
    </alternativeName>
</protein>
<dbReference type="AlphaFoldDB" id="A0A9W8Y400"/>